<dbReference type="Proteomes" id="UP000324897">
    <property type="component" value="Chromosome 1"/>
</dbReference>
<dbReference type="Gene3D" id="4.10.1060.10">
    <property type="entry name" value="Zinc finger, RanBP2-type"/>
    <property type="match status" value="3"/>
</dbReference>
<dbReference type="PROSITE" id="PS01358">
    <property type="entry name" value="ZF_RANBP2_1"/>
    <property type="match status" value="2"/>
</dbReference>
<dbReference type="Gramene" id="TVU32991">
    <property type="protein sequence ID" value="TVU32991"/>
    <property type="gene ID" value="EJB05_24759"/>
</dbReference>
<keyword evidence="2 4" id="KW-0863">Zinc-finger</keyword>
<dbReference type="SUPFAM" id="SSF90209">
    <property type="entry name" value="Ran binding protein zinc finger-like"/>
    <property type="match status" value="3"/>
</dbReference>
<feature type="domain" description="RanBP2-type" evidence="6">
    <location>
        <begin position="217"/>
        <end position="248"/>
    </location>
</feature>
<dbReference type="InterPro" id="IPR001876">
    <property type="entry name" value="Znf_RanBP2"/>
</dbReference>
<dbReference type="GO" id="GO:0005737">
    <property type="term" value="C:cytoplasm"/>
    <property type="evidence" value="ECO:0007669"/>
    <property type="project" value="TreeGrafter"/>
</dbReference>
<evidence type="ECO:0000256" key="1">
    <source>
        <dbReference type="ARBA" id="ARBA00022723"/>
    </source>
</evidence>
<reference evidence="7 8" key="1">
    <citation type="journal article" date="2019" name="Sci. Rep.">
        <title>A high-quality genome of Eragrostis curvula grass provides insights into Poaceae evolution and supports new strategies to enhance forage quality.</title>
        <authorList>
            <person name="Carballo J."/>
            <person name="Santos B.A.C.M."/>
            <person name="Zappacosta D."/>
            <person name="Garbus I."/>
            <person name="Selva J.P."/>
            <person name="Gallo C.A."/>
            <person name="Diaz A."/>
            <person name="Albertini E."/>
            <person name="Caccamo M."/>
            <person name="Echenique V."/>
        </authorList>
    </citation>
    <scope>NUCLEOTIDE SEQUENCE [LARGE SCALE GENOMIC DNA]</scope>
    <source>
        <strain evidence="8">cv. Victoria</strain>
        <tissue evidence="7">Leaf</tissue>
    </source>
</reference>
<keyword evidence="3" id="KW-0862">Zinc</keyword>
<dbReference type="InterPro" id="IPR036443">
    <property type="entry name" value="Znf_RanBP2_sf"/>
</dbReference>
<feature type="domain" description="RanBP2-type" evidence="6">
    <location>
        <begin position="86"/>
        <end position="115"/>
    </location>
</feature>
<dbReference type="Pfam" id="PF00641">
    <property type="entry name" value="Zn_ribbon_RanBP"/>
    <property type="match status" value="3"/>
</dbReference>
<gene>
    <name evidence="7" type="ORF">EJB05_24759</name>
</gene>
<proteinExistence type="predicted"/>
<dbReference type="PROSITE" id="PS50199">
    <property type="entry name" value="ZF_RANBP2_2"/>
    <property type="match status" value="3"/>
</dbReference>
<organism evidence="7 8">
    <name type="scientific">Eragrostis curvula</name>
    <name type="common">weeping love grass</name>
    <dbReference type="NCBI Taxonomy" id="38414"/>
    <lineage>
        <taxon>Eukaryota</taxon>
        <taxon>Viridiplantae</taxon>
        <taxon>Streptophyta</taxon>
        <taxon>Embryophyta</taxon>
        <taxon>Tracheophyta</taxon>
        <taxon>Spermatophyta</taxon>
        <taxon>Magnoliopsida</taxon>
        <taxon>Liliopsida</taxon>
        <taxon>Poales</taxon>
        <taxon>Poaceae</taxon>
        <taxon>PACMAD clade</taxon>
        <taxon>Chloridoideae</taxon>
        <taxon>Eragrostideae</taxon>
        <taxon>Eragrostidinae</taxon>
        <taxon>Eragrostis</taxon>
    </lineage>
</organism>
<dbReference type="GO" id="GO:0008270">
    <property type="term" value="F:zinc ion binding"/>
    <property type="evidence" value="ECO:0007669"/>
    <property type="project" value="UniProtKB-KW"/>
</dbReference>
<dbReference type="FunFam" id="4.10.1060.10:FF:000023">
    <property type="entry name" value="Ran-binding zinc finger protein"/>
    <property type="match status" value="2"/>
</dbReference>
<feature type="region of interest" description="Disordered" evidence="5">
    <location>
        <begin position="22"/>
        <end position="45"/>
    </location>
</feature>
<sequence>MSQKMLPREAEMQVLRDSLVLRGPKCTKNQRHKDSSPSVSASPPNLTINTPAHTHLAASTFPITTLLILVPSNTTAQLCLGKMNRKPGDWDCRACQHLNFSRRDICQRCGEPRGAADRGSAGGDYANFGGRDAGFGGRGGSSFGGGFGAGSDVRPGDWYCSCGAHNFASRSNCFKCSAFKDEAAVNSGAGGFDADMSRSRGGFGFGGAARANRPNWKSGDWICTRSGCNEHNFASRMECFRCNAPRDSGSAAMTYENYL</sequence>
<keyword evidence="1" id="KW-0479">Metal-binding</keyword>
<evidence type="ECO:0000313" key="7">
    <source>
        <dbReference type="EMBL" id="TVU32991.1"/>
    </source>
</evidence>
<evidence type="ECO:0000259" key="6">
    <source>
        <dbReference type="PROSITE" id="PS50199"/>
    </source>
</evidence>
<evidence type="ECO:0000256" key="5">
    <source>
        <dbReference type="SAM" id="MobiDB-lite"/>
    </source>
</evidence>
<feature type="compositionally biased region" description="Polar residues" evidence="5">
    <location>
        <begin position="36"/>
        <end position="45"/>
    </location>
</feature>
<dbReference type="OrthoDB" id="448399at2759"/>
<dbReference type="EMBL" id="RWGY01000011">
    <property type="protein sequence ID" value="TVU32991.1"/>
    <property type="molecule type" value="Genomic_DNA"/>
</dbReference>
<dbReference type="GO" id="GO:0003729">
    <property type="term" value="F:mRNA binding"/>
    <property type="evidence" value="ECO:0007669"/>
    <property type="project" value="TreeGrafter"/>
</dbReference>
<dbReference type="PANTHER" id="PTHR23111">
    <property type="entry name" value="ZINC FINGER PROTEIN"/>
    <property type="match status" value="1"/>
</dbReference>
<accession>A0A5J9VBW5</accession>
<dbReference type="PANTHER" id="PTHR23111:SF74">
    <property type="entry name" value="OS02G0203700 PROTEIN"/>
    <property type="match status" value="1"/>
</dbReference>
<feature type="domain" description="RanBP2-type" evidence="6">
    <location>
        <begin position="154"/>
        <end position="182"/>
    </location>
</feature>
<dbReference type="SMART" id="SM00547">
    <property type="entry name" value="ZnF_RBZ"/>
    <property type="match status" value="3"/>
</dbReference>
<protein>
    <recommendedName>
        <fullName evidence="6">RanBP2-type domain-containing protein</fullName>
    </recommendedName>
</protein>
<evidence type="ECO:0000256" key="2">
    <source>
        <dbReference type="ARBA" id="ARBA00022771"/>
    </source>
</evidence>
<feature type="non-terminal residue" evidence="7">
    <location>
        <position position="1"/>
    </location>
</feature>
<evidence type="ECO:0000313" key="8">
    <source>
        <dbReference type="Proteomes" id="UP000324897"/>
    </source>
</evidence>
<keyword evidence="8" id="KW-1185">Reference proteome</keyword>
<evidence type="ECO:0000256" key="3">
    <source>
        <dbReference type="ARBA" id="ARBA00022833"/>
    </source>
</evidence>
<evidence type="ECO:0000256" key="4">
    <source>
        <dbReference type="PROSITE-ProRule" id="PRU00322"/>
    </source>
</evidence>
<comment type="caution">
    <text evidence="7">The sequence shown here is derived from an EMBL/GenBank/DDBJ whole genome shotgun (WGS) entry which is preliminary data.</text>
</comment>
<dbReference type="AlphaFoldDB" id="A0A5J9VBW5"/>
<name>A0A5J9VBW5_9POAL</name>